<dbReference type="Gene3D" id="2.40.50.140">
    <property type="entry name" value="Nucleic acid-binding proteins"/>
    <property type="match status" value="1"/>
</dbReference>
<dbReference type="SUPFAM" id="SSF50249">
    <property type="entry name" value="Nucleic acid-binding proteins"/>
    <property type="match status" value="1"/>
</dbReference>
<comment type="caution">
    <text evidence="2">Lacks conserved residue(s) required for the propagation of feature annotation.</text>
</comment>
<feature type="compositionally biased region" description="Polar residues" evidence="4">
    <location>
        <begin position="176"/>
        <end position="194"/>
    </location>
</feature>
<evidence type="ECO:0000256" key="3">
    <source>
        <dbReference type="RuleBase" id="RU000524"/>
    </source>
</evidence>
<dbReference type="CDD" id="cd04496">
    <property type="entry name" value="SSB_OBF"/>
    <property type="match status" value="1"/>
</dbReference>
<dbReference type="PROSITE" id="PS50935">
    <property type="entry name" value="SSB"/>
    <property type="match status" value="1"/>
</dbReference>
<dbReference type="PANTHER" id="PTHR10302">
    <property type="entry name" value="SINGLE-STRANDED DNA-BINDING PROTEIN"/>
    <property type="match status" value="1"/>
</dbReference>
<dbReference type="InterPro" id="IPR012340">
    <property type="entry name" value="NA-bd_OB-fold"/>
</dbReference>
<dbReference type="Proteomes" id="UP000031014">
    <property type="component" value="Unassembled WGS sequence"/>
</dbReference>
<dbReference type="STRING" id="1321606.SAMD00020551_0761"/>
<sequence length="210" mass="23986">MKTKKSKFVERNFFELAKIIFSSTTCVKISIFHRQIVYASQFLQSKERFSTFYYSAKKEYYRGIKEKGDEKVINQVTLVGRLTRDPDLRYTPDGKAVSNITLAVNRHYKNASGEIEADFVHCILWGKTAENTSNYCKKGSVLGVTGRIQTRNYDNHEGKRVYVTEVVAEGVRFLSTKPTGTRENQQASQSSRQPETVPPAPPQREELPFA</sequence>
<keyword evidence="1 2" id="KW-0238">DNA-binding</keyword>
<dbReference type="InterPro" id="IPR011344">
    <property type="entry name" value="ssDNA-bd"/>
</dbReference>
<evidence type="ECO:0000313" key="5">
    <source>
        <dbReference type="EMBL" id="GAM12626.1"/>
    </source>
</evidence>
<dbReference type="NCBIfam" id="TIGR00621">
    <property type="entry name" value="ssb"/>
    <property type="match status" value="1"/>
</dbReference>
<evidence type="ECO:0000256" key="2">
    <source>
        <dbReference type="HAMAP-Rule" id="MF_00984"/>
    </source>
</evidence>
<dbReference type="EMBL" id="BASE01000017">
    <property type="protein sequence ID" value="GAM12626.1"/>
    <property type="molecule type" value="Genomic_DNA"/>
</dbReference>
<dbReference type="PANTHER" id="PTHR10302:SF27">
    <property type="entry name" value="SINGLE-STRANDED DNA-BINDING PROTEIN"/>
    <property type="match status" value="1"/>
</dbReference>
<feature type="region of interest" description="Disordered" evidence="4">
    <location>
        <begin position="174"/>
        <end position="210"/>
    </location>
</feature>
<dbReference type="Pfam" id="PF00436">
    <property type="entry name" value="SSB"/>
    <property type="match status" value="1"/>
</dbReference>
<dbReference type="HAMAP" id="MF_00984">
    <property type="entry name" value="SSB"/>
    <property type="match status" value="1"/>
</dbReference>
<dbReference type="GO" id="GO:0006260">
    <property type="term" value="P:DNA replication"/>
    <property type="evidence" value="ECO:0007669"/>
    <property type="project" value="InterPro"/>
</dbReference>
<name>A0A0A8X393_MESS1</name>
<comment type="subunit">
    <text evidence="2">Homotetramer.</text>
</comment>
<protein>
    <recommendedName>
        <fullName evidence="2 3">Single-stranded DNA-binding protein</fullName>
        <shortName evidence="2">SSB</shortName>
    </recommendedName>
</protein>
<dbReference type="GO" id="GO:0003697">
    <property type="term" value="F:single-stranded DNA binding"/>
    <property type="evidence" value="ECO:0007669"/>
    <property type="project" value="UniProtKB-UniRule"/>
</dbReference>
<accession>A0A0A8X393</accession>
<comment type="caution">
    <text evidence="5">The sequence shown here is derived from an EMBL/GenBank/DDBJ whole genome shotgun (WGS) entry which is preliminary data.</text>
</comment>
<dbReference type="GO" id="GO:0009295">
    <property type="term" value="C:nucleoid"/>
    <property type="evidence" value="ECO:0007669"/>
    <property type="project" value="TreeGrafter"/>
</dbReference>
<dbReference type="InterPro" id="IPR000424">
    <property type="entry name" value="Primosome_PriB/ssb"/>
</dbReference>
<keyword evidence="6" id="KW-1185">Reference proteome</keyword>
<dbReference type="AlphaFoldDB" id="A0A0A8X393"/>
<proteinExistence type="inferred from homology"/>
<organism evidence="5 6">
    <name type="scientific">Mesobacillus selenatarsenatis (strain DSM 18680 / JCM 14380 / FERM P-15431 / SF-1)</name>
    <dbReference type="NCBI Taxonomy" id="1321606"/>
    <lineage>
        <taxon>Bacteria</taxon>
        <taxon>Bacillati</taxon>
        <taxon>Bacillota</taxon>
        <taxon>Bacilli</taxon>
        <taxon>Bacillales</taxon>
        <taxon>Bacillaceae</taxon>
        <taxon>Mesobacillus</taxon>
    </lineage>
</organism>
<evidence type="ECO:0000256" key="4">
    <source>
        <dbReference type="SAM" id="MobiDB-lite"/>
    </source>
</evidence>
<gene>
    <name evidence="5" type="ORF">SAMD00020551_0761</name>
</gene>
<evidence type="ECO:0000313" key="6">
    <source>
        <dbReference type="Proteomes" id="UP000031014"/>
    </source>
</evidence>
<reference evidence="5 6" key="1">
    <citation type="submission" date="2013-06" db="EMBL/GenBank/DDBJ databases">
        <title>Whole genome shotgun sequence of Bacillus selenatarsenatis SF-1.</title>
        <authorList>
            <person name="Kuroda M."/>
            <person name="Sei K."/>
            <person name="Yamashita M."/>
            <person name="Ike M."/>
        </authorList>
    </citation>
    <scope>NUCLEOTIDE SEQUENCE [LARGE SCALE GENOMIC DNA]</scope>
    <source>
        <strain evidence="5 6">SF-1</strain>
    </source>
</reference>
<evidence type="ECO:0000256" key="1">
    <source>
        <dbReference type="ARBA" id="ARBA00023125"/>
    </source>
</evidence>